<protein>
    <recommendedName>
        <fullName evidence="9">Hydroxyacid dehydrogenase</fullName>
    </recommendedName>
</protein>
<dbReference type="OrthoDB" id="9805416at2"/>
<dbReference type="Gene3D" id="3.40.50.720">
    <property type="entry name" value="NAD(P)-binding Rossmann-like Domain"/>
    <property type="match status" value="2"/>
</dbReference>
<evidence type="ECO:0008006" key="9">
    <source>
        <dbReference type="Google" id="ProtNLM"/>
    </source>
</evidence>
<evidence type="ECO:0000259" key="6">
    <source>
        <dbReference type="Pfam" id="PF02826"/>
    </source>
</evidence>
<evidence type="ECO:0000313" key="7">
    <source>
        <dbReference type="EMBL" id="OZI54190.1"/>
    </source>
</evidence>
<gene>
    <name evidence="7" type="ORF">CAL25_05265</name>
</gene>
<reference evidence="7 8" key="1">
    <citation type="submission" date="2017-05" db="EMBL/GenBank/DDBJ databases">
        <title>Complete and WGS of Bordetella genogroups.</title>
        <authorList>
            <person name="Spilker T."/>
            <person name="LiPuma J."/>
        </authorList>
    </citation>
    <scope>NUCLEOTIDE SEQUENCE [LARGE SCALE GENOMIC DNA]</scope>
    <source>
        <strain evidence="7 8">AU10456</strain>
    </source>
</reference>
<dbReference type="InterPro" id="IPR029753">
    <property type="entry name" value="D-isomer_DH_CS"/>
</dbReference>
<dbReference type="RefSeq" id="WP_094798913.1">
    <property type="nucleotide sequence ID" value="NZ_NEVP01000003.1"/>
</dbReference>
<name>A0A261TYY7_9BORD</name>
<feature type="domain" description="D-isomer specific 2-hydroxyacid dehydrogenase NAD-binding" evidence="6">
    <location>
        <begin position="123"/>
        <end position="299"/>
    </location>
</feature>
<dbReference type="Proteomes" id="UP000216913">
    <property type="component" value="Unassembled WGS sequence"/>
</dbReference>
<dbReference type="InterPro" id="IPR036291">
    <property type="entry name" value="NAD(P)-bd_dom_sf"/>
</dbReference>
<evidence type="ECO:0000259" key="5">
    <source>
        <dbReference type="Pfam" id="PF00389"/>
    </source>
</evidence>
<dbReference type="FunFam" id="3.40.50.720:FF:000203">
    <property type="entry name" value="D-3-phosphoglycerate dehydrogenase (SerA)"/>
    <property type="match status" value="1"/>
</dbReference>
<dbReference type="GO" id="GO:0051287">
    <property type="term" value="F:NAD binding"/>
    <property type="evidence" value="ECO:0007669"/>
    <property type="project" value="InterPro"/>
</dbReference>
<dbReference type="PANTHER" id="PTHR42789">
    <property type="entry name" value="D-ISOMER SPECIFIC 2-HYDROXYACID DEHYDROGENASE FAMILY PROTEIN (AFU_ORTHOLOGUE AFUA_6G10090)"/>
    <property type="match status" value="1"/>
</dbReference>
<comment type="caution">
    <text evidence="7">The sequence shown here is derived from an EMBL/GenBank/DDBJ whole genome shotgun (WGS) entry which is preliminary data.</text>
</comment>
<accession>A0A261TYY7</accession>
<organism evidence="7 8">
    <name type="scientific">Bordetella genomosp. 5</name>
    <dbReference type="NCBI Taxonomy" id="1395608"/>
    <lineage>
        <taxon>Bacteria</taxon>
        <taxon>Pseudomonadati</taxon>
        <taxon>Pseudomonadota</taxon>
        <taxon>Betaproteobacteria</taxon>
        <taxon>Burkholderiales</taxon>
        <taxon>Alcaligenaceae</taxon>
        <taxon>Bordetella</taxon>
    </lineage>
</organism>
<dbReference type="Pfam" id="PF02826">
    <property type="entry name" value="2-Hacid_dh_C"/>
    <property type="match status" value="1"/>
</dbReference>
<proteinExistence type="inferred from homology"/>
<dbReference type="EMBL" id="NEVP01000003">
    <property type="protein sequence ID" value="OZI54190.1"/>
    <property type="molecule type" value="Genomic_DNA"/>
</dbReference>
<evidence type="ECO:0000256" key="4">
    <source>
        <dbReference type="RuleBase" id="RU003719"/>
    </source>
</evidence>
<dbReference type="InterPro" id="IPR050857">
    <property type="entry name" value="D-2-hydroxyacid_DH"/>
</dbReference>
<evidence type="ECO:0000256" key="2">
    <source>
        <dbReference type="ARBA" id="ARBA00023002"/>
    </source>
</evidence>
<dbReference type="CDD" id="cd12172">
    <property type="entry name" value="PGDH_like_2"/>
    <property type="match status" value="1"/>
</dbReference>
<evidence type="ECO:0000256" key="1">
    <source>
        <dbReference type="ARBA" id="ARBA00005854"/>
    </source>
</evidence>
<dbReference type="PROSITE" id="PS00671">
    <property type="entry name" value="D_2_HYDROXYACID_DH_3"/>
    <property type="match status" value="1"/>
</dbReference>
<sequence>MSSALEPIPADACVLVTARYFDDSASDALRNAGLEVLSGGVAYDAVDSEITDGMHRALARCSAWIMGIPPVSSDLLARYPRLRVLARRGVGYDTIDVAAVKAHGRVLTITPGSNEATVADHAVGLMLAVARRFFESHRRMQAGEQGVLVGTELSGKTVGLIGLGRIAQLVARRLEGFGVRIMAYDPHLSAHVAVRGVEMASLEAVLETSDFVSLHAPLTDATRHLINARTLARMKRGAILINTARGELVDDAALLAALKDGKLAGAGLDVLSSERDASRDAVTRELLALPTAICTQHTGGSSREGLARANMHAAQCVISALQGLPLPQGSIVADGRAHER</sequence>
<dbReference type="InterPro" id="IPR006139">
    <property type="entry name" value="D-isomer_2_OHA_DH_cat_dom"/>
</dbReference>
<dbReference type="PROSITE" id="PS00670">
    <property type="entry name" value="D_2_HYDROXYACID_DH_2"/>
    <property type="match status" value="1"/>
</dbReference>
<keyword evidence="3" id="KW-0520">NAD</keyword>
<dbReference type="Pfam" id="PF00389">
    <property type="entry name" value="2-Hacid_dh"/>
    <property type="match status" value="1"/>
</dbReference>
<keyword evidence="8" id="KW-1185">Reference proteome</keyword>
<dbReference type="SUPFAM" id="SSF52283">
    <property type="entry name" value="Formate/glycerate dehydrogenase catalytic domain-like"/>
    <property type="match status" value="1"/>
</dbReference>
<dbReference type="GO" id="GO:0016616">
    <property type="term" value="F:oxidoreductase activity, acting on the CH-OH group of donors, NAD or NADP as acceptor"/>
    <property type="evidence" value="ECO:0007669"/>
    <property type="project" value="InterPro"/>
</dbReference>
<dbReference type="PANTHER" id="PTHR42789:SF1">
    <property type="entry name" value="D-ISOMER SPECIFIC 2-HYDROXYACID DEHYDROGENASE FAMILY PROTEIN (AFU_ORTHOLOGUE AFUA_6G10090)"/>
    <property type="match status" value="1"/>
</dbReference>
<evidence type="ECO:0000313" key="8">
    <source>
        <dbReference type="Proteomes" id="UP000216913"/>
    </source>
</evidence>
<dbReference type="SUPFAM" id="SSF51735">
    <property type="entry name" value="NAD(P)-binding Rossmann-fold domains"/>
    <property type="match status" value="1"/>
</dbReference>
<feature type="domain" description="D-isomer specific 2-hydroxyacid dehydrogenase catalytic" evidence="5">
    <location>
        <begin position="28"/>
        <end position="326"/>
    </location>
</feature>
<evidence type="ECO:0000256" key="3">
    <source>
        <dbReference type="ARBA" id="ARBA00023027"/>
    </source>
</evidence>
<comment type="similarity">
    <text evidence="1 4">Belongs to the D-isomer specific 2-hydroxyacid dehydrogenase family.</text>
</comment>
<keyword evidence="2 4" id="KW-0560">Oxidoreductase</keyword>
<dbReference type="AlphaFoldDB" id="A0A261TYY7"/>
<dbReference type="InterPro" id="IPR006140">
    <property type="entry name" value="D-isomer_DH_NAD-bd"/>
</dbReference>